<dbReference type="CDD" id="cd03811">
    <property type="entry name" value="GT4_GT28_WabH-like"/>
    <property type="match status" value="1"/>
</dbReference>
<dbReference type="SUPFAM" id="SSF53756">
    <property type="entry name" value="UDP-Glycosyltransferase/glycogen phosphorylase"/>
    <property type="match status" value="1"/>
</dbReference>
<feature type="domain" description="Glycosyltransferase subfamily 4-like N-terminal" evidence="2">
    <location>
        <begin position="15"/>
        <end position="159"/>
    </location>
</feature>
<name>A0A841T5B0_9BACL</name>
<dbReference type="PANTHER" id="PTHR12526:SF630">
    <property type="entry name" value="GLYCOSYLTRANSFERASE"/>
    <property type="match status" value="1"/>
</dbReference>
<dbReference type="GO" id="GO:0016757">
    <property type="term" value="F:glycosyltransferase activity"/>
    <property type="evidence" value="ECO:0007669"/>
    <property type="project" value="InterPro"/>
</dbReference>
<dbReference type="InterPro" id="IPR028098">
    <property type="entry name" value="Glyco_trans_4-like_N"/>
</dbReference>
<accession>A0A841T5B0</accession>
<dbReference type="Pfam" id="PF13439">
    <property type="entry name" value="Glyco_transf_4"/>
    <property type="match status" value="1"/>
</dbReference>
<dbReference type="Pfam" id="PF00534">
    <property type="entry name" value="Glycos_transf_1"/>
    <property type="match status" value="1"/>
</dbReference>
<comment type="caution">
    <text evidence="3">The sequence shown here is derived from an EMBL/GenBank/DDBJ whole genome shotgun (WGS) entry which is preliminary data.</text>
</comment>
<keyword evidence="4" id="KW-1185">Reference proteome</keyword>
<dbReference type="InterPro" id="IPR001296">
    <property type="entry name" value="Glyco_trans_1"/>
</dbReference>
<keyword evidence="3" id="KW-0808">Transferase</keyword>
<feature type="domain" description="Glycosyl transferase family 1" evidence="1">
    <location>
        <begin position="174"/>
        <end position="326"/>
    </location>
</feature>
<dbReference type="Proteomes" id="UP000535838">
    <property type="component" value="Unassembled WGS sequence"/>
</dbReference>
<gene>
    <name evidence="3" type="ORF">H7B67_28850</name>
</gene>
<dbReference type="AlphaFoldDB" id="A0A841T5B0"/>
<dbReference type="RefSeq" id="WP_185123362.1">
    <property type="nucleotide sequence ID" value="NZ_JACJVQ010000028.1"/>
</dbReference>
<organism evidence="3 4">
    <name type="scientific">Cohnella thailandensis</name>
    <dbReference type="NCBI Taxonomy" id="557557"/>
    <lineage>
        <taxon>Bacteria</taxon>
        <taxon>Bacillati</taxon>
        <taxon>Bacillota</taxon>
        <taxon>Bacilli</taxon>
        <taxon>Bacillales</taxon>
        <taxon>Paenibacillaceae</taxon>
        <taxon>Cohnella</taxon>
    </lineage>
</organism>
<evidence type="ECO:0000259" key="1">
    <source>
        <dbReference type="Pfam" id="PF00534"/>
    </source>
</evidence>
<dbReference type="Gene3D" id="3.40.50.2000">
    <property type="entry name" value="Glycogen Phosphorylase B"/>
    <property type="match status" value="2"/>
</dbReference>
<dbReference type="PANTHER" id="PTHR12526">
    <property type="entry name" value="GLYCOSYLTRANSFERASE"/>
    <property type="match status" value="1"/>
</dbReference>
<evidence type="ECO:0000259" key="2">
    <source>
        <dbReference type="Pfam" id="PF13439"/>
    </source>
</evidence>
<evidence type="ECO:0000313" key="3">
    <source>
        <dbReference type="EMBL" id="MBB6638159.1"/>
    </source>
</evidence>
<protein>
    <submittedName>
        <fullName evidence="3">Glycosyltransferase</fullName>
    </submittedName>
</protein>
<reference evidence="3 4" key="1">
    <citation type="submission" date="2020-08" db="EMBL/GenBank/DDBJ databases">
        <title>Cohnella phylogeny.</title>
        <authorList>
            <person name="Dunlap C."/>
        </authorList>
    </citation>
    <scope>NUCLEOTIDE SEQUENCE [LARGE SCALE GENOMIC DNA]</scope>
    <source>
        <strain evidence="3 4">DSM 25241</strain>
    </source>
</reference>
<sequence length="349" mass="39603">MKKRVLHLLSSNSYSGAESVAFNIIKSFEESYYSVYVSPEGPIEDQLKHNNIPYIPLKKMNPFYVSRIIREWKPDIIHAHDFRASIVSAASIHNCHVVSHIHQNPHWLRKLNPFTLLYMLSAIRYKNIIFVSKAIEREAIFTRLVKNRLHIVPNYVDIEDVIEKSKLNNDTLVSGQYDLAFIGRLVDVKDPLQFIQIVKAVASEKKNVRAVMVGEGDLKGQCTELIDRLELNSTIDMVGFQRNPYSIISNSKIVVMTSKYEGFGLVAIEAMALGKPVFCSHVGGLKDTIVDNICIINVDDPTDSADSIIKVLSNDQLYNTISSAVEQRIMENNSKDRWKSSITRIYEDG</sequence>
<evidence type="ECO:0000313" key="4">
    <source>
        <dbReference type="Proteomes" id="UP000535838"/>
    </source>
</evidence>
<dbReference type="EMBL" id="JACJVQ010000028">
    <property type="protein sequence ID" value="MBB6638159.1"/>
    <property type="molecule type" value="Genomic_DNA"/>
</dbReference>
<proteinExistence type="predicted"/>